<sequence>MNYIIGVDSGGTKTEATAFSLEGEPLEQCITGFGNPLVDYDIAVRNIKKALQTIFSACGKDCKLVVIGLAGVDSSGQKERLESEFSFLKVPIMLINDGKLAHLSILKGKEGILAISGTGSLVLGYQTSQWLRVGGWGHLLGDEGSAYDIAKKAIQRVLFEEDSGQTYSELSVSIMNYLQVTDVLSLVKIAYQLNKGEFSKLAAVVGKLSTTNELARGILIKSAEDLAKQTIILINKMGNPQKRISIGINGSVIEKNQLFRKAFFTYLSDNNVKVQECEKTEPTTKGAYYLFKEGWQNK</sequence>
<dbReference type="GO" id="GO:0045127">
    <property type="term" value="F:N-acetylglucosamine kinase activity"/>
    <property type="evidence" value="ECO:0007669"/>
    <property type="project" value="InterPro"/>
</dbReference>
<dbReference type="OrthoDB" id="9772633at2"/>
<feature type="domain" description="ATPase BadF/BadG/BcrA/BcrD type" evidence="1">
    <location>
        <begin position="5"/>
        <end position="287"/>
    </location>
</feature>
<name>R3WS37_9ENTE</name>
<dbReference type="EMBL" id="AJAT01000013">
    <property type="protein sequence ID" value="EOL44640.1"/>
    <property type="molecule type" value="Genomic_DNA"/>
</dbReference>
<dbReference type="PANTHER" id="PTHR12862">
    <property type="entry name" value="BADF TYPE ATPASE DOMAIN-CONTAINING PROTEIN"/>
    <property type="match status" value="1"/>
</dbReference>
<dbReference type="PANTHER" id="PTHR12862:SF0">
    <property type="entry name" value="N-ACETYL-D-GLUCOSAMINE KINASE"/>
    <property type="match status" value="1"/>
</dbReference>
<evidence type="ECO:0000313" key="2">
    <source>
        <dbReference type="EMBL" id="EOL44640.1"/>
    </source>
</evidence>
<evidence type="ECO:0000313" key="3">
    <source>
        <dbReference type="Proteomes" id="UP000013785"/>
    </source>
</evidence>
<proteinExistence type="predicted"/>
<reference evidence="2 3" key="1">
    <citation type="submission" date="2013-02" db="EMBL/GenBank/DDBJ databases">
        <title>The Genome Sequence of Enterococcus phoeniculicola BAA-412.</title>
        <authorList>
            <consortium name="The Broad Institute Genome Sequencing Platform"/>
            <consortium name="The Broad Institute Genome Sequencing Center for Infectious Disease"/>
            <person name="Earl A.M."/>
            <person name="Gilmore M.S."/>
            <person name="Lebreton F."/>
            <person name="Walker B."/>
            <person name="Young S.K."/>
            <person name="Zeng Q."/>
            <person name="Gargeya S."/>
            <person name="Fitzgerald M."/>
            <person name="Haas B."/>
            <person name="Abouelleil A."/>
            <person name="Alvarado L."/>
            <person name="Arachchi H.M."/>
            <person name="Berlin A.M."/>
            <person name="Chapman S.B."/>
            <person name="Dewar J."/>
            <person name="Goldberg J."/>
            <person name="Griggs A."/>
            <person name="Gujja S."/>
            <person name="Hansen M."/>
            <person name="Howarth C."/>
            <person name="Imamovic A."/>
            <person name="Larimer J."/>
            <person name="McCowan C."/>
            <person name="Murphy C."/>
            <person name="Neiman D."/>
            <person name="Pearson M."/>
            <person name="Priest M."/>
            <person name="Roberts A."/>
            <person name="Saif S."/>
            <person name="Shea T."/>
            <person name="Sisk P."/>
            <person name="Sykes S."/>
            <person name="Wortman J."/>
            <person name="Nusbaum C."/>
            <person name="Birren B."/>
        </authorList>
    </citation>
    <scope>NUCLEOTIDE SEQUENCE [LARGE SCALE GENOMIC DNA]</scope>
    <source>
        <strain evidence="2 3">ATCC BAA-412</strain>
    </source>
</reference>
<keyword evidence="3" id="KW-1185">Reference proteome</keyword>
<dbReference type="eggNOG" id="COG2971">
    <property type="taxonomic scope" value="Bacteria"/>
</dbReference>
<dbReference type="Gene3D" id="3.30.420.40">
    <property type="match status" value="2"/>
</dbReference>
<accession>R3WS37</accession>
<dbReference type="InterPro" id="IPR002731">
    <property type="entry name" value="ATPase_BadF"/>
</dbReference>
<dbReference type="AlphaFoldDB" id="R3WS37"/>
<dbReference type="HOGENOM" id="CLU_016274_1_1_9"/>
<protein>
    <recommendedName>
        <fullName evidence="1">ATPase BadF/BadG/BcrA/BcrD type domain-containing protein</fullName>
    </recommendedName>
</protein>
<dbReference type="RefSeq" id="WP_010768120.1">
    <property type="nucleotide sequence ID" value="NZ_ASWE01000003.1"/>
</dbReference>
<organism evidence="2 3">
    <name type="scientific">Enterococcus phoeniculicola ATCC BAA-412</name>
    <dbReference type="NCBI Taxonomy" id="1158610"/>
    <lineage>
        <taxon>Bacteria</taxon>
        <taxon>Bacillati</taxon>
        <taxon>Bacillota</taxon>
        <taxon>Bacilli</taxon>
        <taxon>Lactobacillales</taxon>
        <taxon>Enterococcaceae</taxon>
        <taxon>Enterococcus</taxon>
    </lineage>
</organism>
<dbReference type="STRING" id="154621.RV11_GL002387"/>
<gene>
    <name evidence="2" type="ORF">UC3_01457</name>
</gene>
<dbReference type="Pfam" id="PF01869">
    <property type="entry name" value="BcrAD_BadFG"/>
    <property type="match status" value="1"/>
</dbReference>
<dbReference type="InterPro" id="IPR043129">
    <property type="entry name" value="ATPase_NBD"/>
</dbReference>
<dbReference type="SUPFAM" id="SSF53067">
    <property type="entry name" value="Actin-like ATPase domain"/>
    <property type="match status" value="2"/>
</dbReference>
<dbReference type="CDD" id="cd24007">
    <property type="entry name" value="ASKHA_NBD_eukNAGK-like"/>
    <property type="match status" value="1"/>
</dbReference>
<comment type="caution">
    <text evidence="2">The sequence shown here is derived from an EMBL/GenBank/DDBJ whole genome shotgun (WGS) entry which is preliminary data.</text>
</comment>
<dbReference type="Proteomes" id="UP000013785">
    <property type="component" value="Unassembled WGS sequence"/>
</dbReference>
<dbReference type="InterPro" id="IPR039758">
    <property type="entry name" value="NAGK-like"/>
</dbReference>
<evidence type="ECO:0000259" key="1">
    <source>
        <dbReference type="Pfam" id="PF01869"/>
    </source>
</evidence>
<dbReference type="PATRIC" id="fig|1158610.3.peg.1440"/>